<dbReference type="OrthoDB" id="387168at2157"/>
<name>A0A6A9QPT2_ACIIN</name>
<protein>
    <submittedName>
        <fullName evidence="1">Uncharacterized protein</fullName>
    </submittedName>
</protein>
<sequence>MSIPKLIILGGFLLLLVLSIIPSHSFLVFIKKASFKGNIADPYGFIEYKGNLLEFFFNFSLTIYNPTFLTTITKYLSNVTLRIYTTYNGKVFYKTGG</sequence>
<gene>
    <name evidence="1" type="ORF">D1867_11815</name>
</gene>
<dbReference type="AlphaFoldDB" id="A0A6A9QPT2"/>
<dbReference type="EMBL" id="WFIY01000004">
    <property type="protein sequence ID" value="MUM65908.1"/>
    <property type="molecule type" value="Genomic_DNA"/>
</dbReference>
<dbReference type="Proteomes" id="UP000440125">
    <property type="component" value="Unassembled WGS sequence"/>
</dbReference>
<evidence type="ECO:0000313" key="1">
    <source>
        <dbReference type="EMBL" id="MUM65908.1"/>
    </source>
</evidence>
<evidence type="ECO:0000313" key="2">
    <source>
        <dbReference type="Proteomes" id="UP000440125"/>
    </source>
</evidence>
<dbReference type="RefSeq" id="WP_155864298.1">
    <property type="nucleotide sequence ID" value="NZ_WFIY01000004.1"/>
</dbReference>
<keyword evidence="2" id="KW-1185">Reference proteome</keyword>
<comment type="caution">
    <text evidence="1">The sequence shown here is derived from an EMBL/GenBank/DDBJ whole genome shotgun (WGS) entry which is preliminary data.</text>
</comment>
<proteinExistence type="predicted"/>
<reference evidence="1 2" key="1">
    <citation type="submission" date="2019-10" db="EMBL/GenBank/DDBJ databases">
        <title>Genome Sequences from Six Type Strain Members of the Archaeal Family Sulfolobaceae: Acidianus ambivalens, Acidianus infernus, Metallosphaera prunae, Stygiolobus azoricus, Sulfolobus metallicus, and Sulfurisphaera ohwakuensis.</title>
        <authorList>
            <person name="Counts J.A."/>
            <person name="Kelly R.M."/>
        </authorList>
    </citation>
    <scope>NUCLEOTIDE SEQUENCE [LARGE SCALE GENOMIC DNA]</scope>
    <source>
        <strain evidence="1 2">DSM 3191</strain>
    </source>
</reference>
<organism evidence="1 2">
    <name type="scientific">Acidianus infernus</name>
    <dbReference type="NCBI Taxonomy" id="12915"/>
    <lineage>
        <taxon>Archaea</taxon>
        <taxon>Thermoproteota</taxon>
        <taxon>Thermoprotei</taxon>
        <taxon>Sulfolobales</taxon>
        <taxon>Sulfolobaceae</taxon>
        <taxon>Acidianus</taxon>
    </lineage>
</organism>
<accession>A0A6A9QPT2</accession>